<gene>
    <name evidence="1" type="ORF">BSIN_2198</name>
</gene>
<evidence type="ECO:0000313" key="2">
    <source>
        <dbReference type="Proteomes" id="UP000198460"/>
    </source>
</evidence>
<accession>A0A238H1A8</accession>
<organism evidence="1 2">
    <name type="scientific">Burkholderia singularis</name>
    <dbReference type="NCBI Taxonomy" id="1503053"/>
    <lineage>
        <taxon>Bacteria</taxon>
        <taxon>Pseudomonadati</taxon>
        <taxon>Pseudomonadota</taxon>
        <taxon>Betaproteobacteria</taxon>
        <taxon>Burkholderiales</taxon>
        <taxon>Burkholderiaceae</taxon>
        <taxon>Burkholderia</taxon>
        <taxon>pseudomallei group</taxon>
    </lineage>
</organism>
<name>A0A238H1A8_9BURK</name>
<dbReference type="EMBL" id="FXAN01000036">
    <property type="protein sequence ID" value="SMF98982.1"/>
    <property type="molecule type" value="Genomic_DNA"/>
</dbReference>
<reference evidence="1 2" key="1">
    <citation type="submission" date="2017-04" db="EMBL/GenBank/DDBJ databases">
        <authorList>
            <person name="Afonso C.L."/>
            <person name="Miller P.J."/>
            <person name="Scott M.A."/>
            <person name="Spackman E."/>
            <person name="Goraichik I."/>
            <person name="Dimitrov K.M."/>
            <person name="Suarez D.L."/>
            <person name="Swayne D.E."/>
        </authorList>
    </citation>
    <scope>NUCLEOTIDE SEQUENCE [LARGE SCALE GENOMIC DNA]</scope>
    <source>
        <strain evidence="1">LMG 28154</strain>
    </source>
</reference>
<dbReference type="Proteomes" id="UP000198460">
    <property type="component" value="Unassembled WGS sequence"/>
</dbReference>
<dbReference type="AlphaFoldDB" id="A0A238H1A8"/>
<protein>
    <submittedName>
        <fullName evidence="1">Uncharacterized protein</fullName>
    </submittedName>
</protein>
<evidence type="ECO:0000313" key="1">
    <source>
        <dbReference type="EMBL" id="SMF98982.1"/>
    </source>
</evidence>
<proteinExistence type="predicted"/>
<sequence length="51" mass="5817">MLMFKKIVKDGRISFALISQYSLCLDNKDFHAVLDFIVCTAQSICYVGIRT</sequence>